<dbReference type="PANTHER" id="PTHR12124">
    <property type="entry name" value="POLYMYOSITIS/SCLERODERMA AUTOANTIGEN-RELATED"/>
    <property type="match status" value="1"/>
</dbReference>
<dbReference type="GO" id="GO:0071040">
    <property type="term" value="P:nuclear polyadenylation-dependent antisense transcript catabolic process"/>
    <property type="evidence" value="ECO:0007669"/>
    <property type="project" value="TreeGrafter"/>
</dbReference>
<evidence type="ECO:0000259" key="1">
    <source>
        <dbReference type="Pfam" id="PF01612"/>
    </source>
</evidence>
<proteinExistence type="predicted"/>
<organism evidence="2 3">
    <name type="scientific">Didymodactylos carnosus</name>
    <dbReference type="NCBI Taxonomy" id="1234261"/>
    <lineage>
        <taxon>Eukaryota</taxon>
        <taxon>Metazoa</taxon>
        <taxon>Spiralia</taxon>
        <taxon>Gnathifera</taxon>
        <taxon>Rotifera</taxon>
        <taxon>Eurotatoria</taxon>
        <taxon>Bdelloidea</taxon>
        <taxon>Philodinida</taxon>
        <taxon>Philodinidae</taxon>
        <taxon>Didymodactylos</taxon>
    </lineage>
</organism>
<dbReference type="Gene3D" id="3.30.420.10">
    <property type="entry name" value="Ribonuclease H-like superfamily/Ribonuclease H"/>
    <property type="match status" value="1"/>
</dbReference>
<dbReference type="GO" id="GO:0071038">
    <property type="term" value="P:TRAMP-dependent tRNA surveillance pathway"/>
    <property type="evidence" value="ECO:0007669"/>
    <property type="project" value="TreeGrafter"/>
</dbReference>
<dbReference type="Proteomes" id="UP000681722">
    <property type="component" value="Unassembled WGS sequence"/>
</dbReference>
<reference evidence="2" key="1">
    <citation type="submission" date="2021-02" db="EMBL/GenBank/DDBJ databases">
        <authorList>
            <person name="Nowell W R."/>
        </authorList>
    </citation>
    <scope>NUCLEOTIDE SEQUENCE</scope>
</reference>
<dbReference type="GO" id="GO:0005730">
    <property type="term" value="C:nucleolus"/>
    <property type="evidence" value="ECO:0007669"/>
    <property type="project" value="TreeGrafter"/>
</dbReference>
<dbReference type="GO" id="GO:0000176">
    <property type="term" value="C:nuclear exosome (RNase complex)"/>
    <property type="evidence" value="ECO:0007669"/>
    <property type="project" value="TreeGrafter"/>
</dbReference>
<dbReference type="GO" id="GO:0071044">
    <property type="term" value="P:histone mRNA catabolic process"/>
    <property type="evidence" value="ECO:0007669"/>
    <property type="project" value="TreeGrafter"/>
</dbReference>
<dbReference type="GO" id="GO:0000175">
    <property type="term" value="F:3'-5'-RNA exonuclease activity"/>
    <property type="evidence" value="ECO:0007669"/>
    <property type="project" value="InterPro"/>
</dbReference>
<evidence type="ECO:0000313" key="2">
    <source>
        <dbReference type="EMBL" id="CAF4568331.1"/>
    </source>
</evidence>
<dbReference type="EMBL" id="CAJOBC010119685">
    <property type="protein sequence ID" value="CAF4568331.1"/>
    <property type="molecule type" value="Genomic_DNA"/>
</dbReference>
<evidence type="ECO:0000313" key="3">
    <source>
        <dbReference type="Proteomes" id="UP000681722"/>
    </source>
</evidence>
<dbReference type="GO" id="GO:0071039">
    <property type="term" value="P:nuclear polyadenylation-dependent CUT catabolic process"/>
    <property type="evidence" value="ECO:0007669"/>
    <property type="project" value="TreeGrafter"/>
</dbReference>
<dbReference type="InterPro" id="IPR036397">
    <property type="entry name" value="RNaseH_sf"/>
</dbReference>
<comment type="caution">
    <text evidence="2">The sequence shown here is derived from an EMBL/GenBank/DDBJ whole genome shotgun (WGS) entry which is preliminary data.</text>
</comment>
<dbReference type="AlphaFoldDB" id="A0A8S2YMH1"/>
<feature type="non-terminal residue" evidence="2">
    <location>
        <position position="1"/>
    </location>
</feature>
<dbReference type="GO" id="GO:0071051">
    <property type="term" value="P:poly(A)-dependent snoRNA 3'-end processing"/>
    <property type="evidence" value="ECO:0007669"/>
    <property type="project" value="TreeGrafter"/>
</dbReference>
<feature type="non-terminal residue" evidence="2">
    <location>
        <position position="110"/>
    </location>
</feature>
<dbReference type="GO" id="GO:0071037">
    <property type="term" value="P:nuclear polyadenylation-dependent snRNA catabolic process"/>
    <property type="evidence" value="ECO:0007669"/>
    <property type="project" value="TreeGrafter"/>
</dbReference>
<gene>
    <name evidence="2" type="ORF">SRO942_LOCUS47662</name>
</gene>
<protein>
    <recommendedName>
        <fullName evidence="1">3'-5' exonuclease domain-containing protein</fullName>
    </recommendedName>
</protein>
<dbReference type="OrthoDB" id="2250022at2759"/>
<dbReference type="Pfam" id="PF01612">
    <property type="entry name" value="DNA_pol_A_exo1"/>
    <property type="match status" value="1"/>
</dbReference>
<dbReference type="GO" id="GO:0000467">
    <property type="term" value="P:exonucleolytic trimming to generate mature 3'-end of 5.8S rRNA from tricistronic rRNA transcript (SSU-rRNA, 5.8S rRNA, LSU-rRNA)"/>
    <property type="evidence" value="ECO:0007669"/>
    <property type="project" value="InterPro"/>
</dbReference>
<dbReference type="GO" id="GO:0003727">
    <property type="term" value="F:single-stranded RNA binding"/>
    <property type="evidence" value="ECO:0007669"/>
    <property type="project" value="TreeGrafter"/>
</dbReference>
<dbReference type="SUPFAM" id="SSF53098">
    <property type="entry name" value="Ribonuclease H-like"/>
    <property type="match status" value="1"/>
</dbReference>
<dbReference type="GO" id="GO:0071036">
    <property type="term" value="P:nuclear polyadenylation-dependent snoRNA catabolic process"/>
    <property type="evidence" value="ECO:0007669"/>
    <property type="project" value="TreeGrafter"/>
</dbReference>
<dbReference type="InterPro" id="IPR012337">
    <property type="entry name" value="RNaseH-like_sf"/>
</dbReference>
<name>A0A8S2YMH1_9BILA</name>
<dbReference type="GO" id="GO:0071035">
    <property type="term" value="P:nuclear polyadenylation-dependent rRNA catabolic process"/>
    <property type="evidence" value="ECO:0007669"/>
    <property type="project" value="TreeGrafter"/>
</dbReference>
<dbReference type="PANTHER" id="PTHR12124:SF47">
    <property type="entry name" value="EXOSOME COMPONENT 10"/>
    <property type="match status" value="1"/>
</dbReference>
<dbReference type="InterPro" id="IPR002562">
    <property type="entry name" value="3'-5'_exonuclease_dom"/>
</dbReference>
<sequence length="110" mass="13062">LQNPYYREIQAFKLTHEQIQLRTPQVPKSLDDTKYVYVDCKVELNKIMDHIKLQRELAIDLEAHQFRSYYGFTCRIQMSSRTNDYLVDALALRDELHVLNNVFTDPSIVK</sequence>
<accession>A0A8S2YMH1</accession>
<feature type="domain" description="3'-5' exonuclease" evidence="1">
    <location>
        <begin position="35"/>
        <end position="110"/>
    </location>
</feature>
<dbReference type="InterPro" id="IPR045092">
    <property type="entry name" value="Rrp6-like"/>
</dbReference>